<organism evidence="3 4">
    <name type="scientific">Segnochrobactrum spirostomi</name>
    <dbReference type="NCBI Taxonomy" id="2608987"/>
    <lineage>
        <taxon>Bacteria</taxon>
        <taxon>Pseudomonadati</taxon>
        <taxon>Pseudomonadota</taxon>
        <taxon>Alphaproteobacteria</taxon>
        <taxon>Hyphomicrobiales</taxon>
        <taxon>Segnochrobactraceae</taxon>
        <taxon>Segnochrobactrum</taxon>
    </lineage>
</organism>
<feature type="signal peptide" evidence="1">
    <location>
        <begin position="1"/>
        <end position="21"/>
    </location>
</feature>
<feature type="chain" id="PRO_5025355143" description="TNase-like domain-containing protein" evidence="1">
    <location>
        <begin position="22"/>
        <end position="134"/>
    </location>
</feature>
<comment type="caution">
    <text evidence="3">The sequence shown here is derived from an EMBL/GenBank/DDBJ whole genome shotgun (WGS) entry which is preliminary data.</text>
</comment>
<evidence type="ECO:0000256" key="1">
    <source>
        <dbReference type="SAM" id="SignalP"/>
    </source>
</evidence>
<evidence type="ECO:0000259" key="2">
    <source>
        <dbReference type="PROSITE" id="PS50830"/>
    </source>
</evidence>
<dbReference type="AlphaFoldDB" id="A0A6A7YAA9"/>
<proteinExistence type="predicted"/>
<dbReference type="RefSeq" id="WP_153485080.1">
    <property type="nucleotide sequence ID" value="NZ_VWNA01000001.1"/>
</dbReference>
<gene>
    <name evidence="3" type="ORF">F0357_17485</name>
</gene>
<sequence length="134" mass="14582">MNAALRLAVTAFAIISTPALAADWHVIDGDTIVVDQERIRIADLDAPETHRSHCPAEREAGIRAQDALAQILASRTWAIDPVGTDRYGRTLAIVWLSDAPERRSVAAEMTAERVALPWIGRTRDWCALLASGGL</sequence>
<dbReference type="InterPro" id="IPR016071">
    <property type="entry name" value="Staphylococal_nuclease_OB-fold"/>
</dbReference>
<dbReference type="Proteomes" id="UP000332515">
    <property type="component" value="Unassembled WGS sequence"/>
</dbReference>
<evidence type="ECO:0000313" key="4">
    <source>
        <dbReference type="Proteomes" id="UP000332515"/>
    </source>
</evidence>
<keyword evidence="1" id="KW-0732">Signal</keyword>
<dbReference type="SUPFAM" id="SSF50199">
    <property type="entry name" value="Staphylococcal nuclease"/>
    <property type="match status" value="1"/>
</dbReference>
<accession>A0A6A7YAA9</accession>
<dbReference type="Pfam" id="PF00565">
    <property type="entry name" value="SNase"/>
    <property type="match status" value="1"/>
</dbReference>
<dbReference type="Gene3D" id="2.40.50.90">
    <property type="match status" value="1"/>
</dbReference>
<reference evidence="3 4" key="1">
    <citation type="submission" date="2019-09" db="EMBL/GenBank/DDBJ databases">
        <title>Segnochrobactrum spirostomi gen. nov., sp. nov., isolated from the ciliate Spirostomum cf. yagiui and description of a novel family, Segnochrobactraceae fam. nov. within the order Rhizobiales of the class Alphaproteobacteria.</title>
        <authorList>
            <person name="Akter S."/>
            <person name="Shazib S.U.A."/>
            <person name="Shin M.K."/>
        </authorList>
    </citation>
    <scope>NUCLEOTIDE SEQUENCE [LARGE SCALE GENOMIC DNA]</scope>
    <source>
        <strain evidence="3 4">Sp-1</strain>
    </source>
</reference>
<dbReference type="EMBL" id="VWNA01000001">
    <property type="protein sequence ID" value="MQT14409.1"/>
    <property type="molecule type" value="Genomic_DNA"/>
</dbReference>
<feature type="domain" description="TNase-like" evidence="2">
    <location>
        <begin position="25"/>
        <end position="115"/>
    </location>
</feature>
<dbReference type="PROSITE" id="PS01284">
    <property type="entry name" value="TNASE_2"/>
    <property type="match status" value="1"/>
</dbReference>
<dbReference type="GO" id="GO:0004518">
    <property type="term" value="F:nuclease activity"/>
    <property type="evidence" value="ECO:0007669"/>
    <property type="project" value="InterPro"/>
</dbReference>
<dbReference type="GO" id="GO:0003676">
    <property type="term" value="F:nucleic acid binding"/>
    <property type="evidence" value="ECO:0007669"/>
    <property type="project" value="InterPro"/>
</dbReference>
<dbReference type="InterPro" id="IPR002071">
    <property type="entry name" value="Thermonucl_AS"/>
</dbReference>
<protein>
    <recommendedName>
        <fullName evidence="2">TNase-like domain-containing protein</fullName>
    </recommendedName>
</protein>
<dbReference type="PROSITE" id="PS50830">
    <property type="entry name" value="TNASE_3"/>
    <property type="match status" value="1"/>
</dbReference>
<keyword evidence="4" id="KW-1185">Reference proteome</keyword>
<evidence type="ECO:0000313" key="3">
    <source>
        <dbReference type="EMBL" id="MQT14409.1"/>
    </source>
</evidence>
<name>A0A6A7YAA9_9HYPH</name>
<dbReference type="InterPro" id="IPR035437">
    <property type="entry name" value="SNase_OB-fold_sf"/>
</dbReference>